<comment type="caution">
    <text evidence="2">The sequence shown here is derived from an EMBL/GenBank/DDBJ whole genome shotgun (WGS) entry which is preliminary data.</text>
</comment>
<keyword evidence="3" id="KW-1185">Reference proteome</keyword>
<reference evidence="2 3" key="1">
    <citation type="submission" date="2024-06" db="EMBL/GenBank/DDBJ databases">
        <title>The Natural Products Discovery Center: Release of the First 8490 Sequenced Strains for Exploring Actinobacteria Biosynthetic Diversity.</title>
        <authorList>
            <person name="Kalkreuter E."/>
            <person name="Kautsar S.A."/>
            <person name="Yang D."/>
            <person name="Bader C.D."/>
            <person name="Teijaro C.N."/>
            <person name="Fluegel L."/>
            <person name="Davis C.M."/>
            <person name="Simpson J.R."/>
            <person name="Lauterbach L."/>
            <person name="Steele A.D."/>
            <person name="Gui C."/>
            <person name="Meng S."/>
            <person name="Li G."/>
            <person name="Viehrig K."/>
            <person name="Ye F."/>
            <person name="Su P."/>
            <person name="Kiefer A.F."/>
            <person name="Nichols A."/>
            <person name="Cepeda A.J."/>
            <person name="Yan W."/>
            <person name="Fan B."/>
            <person name="Jiang Y."/>
            <person name="Adhikari A."/>
            <person name="Zheng C.-J."/>
            <person name="Schuster L."/>
            <person name="Cowan T.M."/>
            <person name="Smanski M.J."/>
            <person name="Chevrette M.G."/>
            <person name="De Carvalho L.P.S."/>
            <person name="Shen B."/>
        </authorList>
    </citation>
    <scope>NUCLEOTIDE SEQUENCE [LARGE SCALE GENOMIC DNA]</scope>
    <source>
        <strain evidence="2 3">NPDC001694</strain>
    </source>
</reference>
<accession>A0ABV1TCT2</accession>
<feature type="region of interest" description="Disordered" evidence="1">
    <location>
        <begin position="218"/>
        <end position="242"/>
    </location>
</feature>
<evidence type="ECO:0000313" key="3">
    <source>
        <dbReference type="Proteomes" id="UP001490365"/>
    </source>
</evidence>
<dbReference type="RefSeq" id="WP_351956085.1">
    <property type="nucleotide sequence ID" value="NZ_JBEOZM010000003.1"/>
</dbReference>
<name>A0ABV1TCT2_9ACTN</name>
<protein>
    <recommendedName>
        <fullName evidence="4">Phosphodiesterase</fullName>
    </recommendedName>
</protein>
<feature type="compositionally biased region" description="Basic and acidic residues" evidence="1">
    <location>
        <begin position="233"/>
        <end position="242"/>
    </location>
</feature>
<gene>
    <name evidence="2" type="ORF">ABT211_09060</name>
</gene>
<evidence type="ECO:0008006" key="4">
    <source>
        <dbReference type="Google" id="ProtNLM"/>
    </source>
</evidence>
<sequence length="242" mass="25726">MRRVLRPGARSARLRFDGWIAGLGSASGTRVVLGHWPRSPFGPFSDVMLERGDGERLLLAPTRRTAEFVSGTYGFDAVHVVPVDVAVRADTWTVTAGPLRLRFITGRRTLLGHLLRAVPGPLAGRPAWSAVTDAAARVLVPGVRTRGTAGRGRREWYGARDLLAIRELSGAYDGADLGALAPVEPPVRFGFGSVPRRPGLTRVTTTVEVERSLPLAGASGAAAFREPPGSHGAVREDLSGPS</sequence>
<dbReference type="EMBL" id="JBEOZM010000003">
    <property type="protein sequence ID" value="MER6267434.1"/>
    <property type="molecule type" value="Genomic_DNA"/>
</dbReference>
<dbReference type="Proteomes" id="UP001490365">
    <property type="component" value="Unassembled WGS sequence"/>
</dbReference>
<proteinExistence type="predicted"/>
<evidence type="ECO:0000256" key="1">
    <source>
        <dbReference type="SAM" id="MobiDB-lite"/>
    </source>
</evidence>
<organism evidence="2 3">
    <name type="scientific">Streptomyces sp. 900105755</name>
    <dbReference type="NCBI Taxonomy" id="3154389"/>
    <lineage>
        <taxon>Bacteria</taxon>
        <taxon>Bacillati</taxon>
        <taxon>Actinomycetota</taxon>
        <taxon>Actinomycetes</taxon>
        <taxon>Kitasatosporales</taxon>
        <taxon>Streptomycetaceae</taxon>
        <taxon>Streptomyces</taxon>
    </lineage>
</organism>
<evidence type="ECO:0000313" key="2">
    <source>
        <dbReference type="EMBL" id="MER6267434.1"/>
    </source>
</evidence>